<feature type="non-terminal residue" evidence="2">
    <location>
        <position position="1"/>
    </location>
</feature>
<feature type="region of interest" description="Disordered" evidence="1">
    <location>
        <begin position="11"/>
        <end position="33"/>
    </location>
</feature>
<gene>
    <name evidence="2" type="ORF">X801_05143</name>
</gene>
<dbReference type="AlphaFoldDB" id="A0A1S8WX07"/>
<keyword evidence="3" id="KW-1185">Reference proteome</keyword>
<organism evidence="2 3">
    <name type="scientific">Opisthorchis viverrini</name>
    <name type="common">Southeast Asian liver fluke</name>
    <dbReference type="NCBI Taxonomy" id="6198"/>
    <lineage>
        <taxon>Eukaryota</taxon>
        <taxon>Metazoa</taxon>
        <taxon>Spiralia</taxon>
        <taxon>Lophotrochozoa</taxon>
        <taxon>Platyhelminthes</taxon>
        <taxon>Trematoda</taxon>
        <taxon>Digenea</taxon>
        <taxon>Opisthorchiida</taxon>
        <taxon>Opisthorchiata</taxon>
        <taxon>Opisthorchiidae</taxon>
        <taxon>Opisthorchis</taxon>
    </lineage>
</organism>
<sequence>RQWFGRLLRKNHTKTNPGPIRPSQGLRRAAEKPGRQDVDNFGVTLLSRQMKSIRAHTGLCVHIDSFAEEETDHIRLRKKEARMNRCCHLFSDMGFLLKTKARKVVKGQSYETPSKEEYCCAHEEMEKEIGKKYNIFI</sequence>
<evidence type="ECO:0000256" key="1">
    <source>
        <dbReference type="SAM" id="MobiDB-lite"/>
    </source>
</evidence>
<protein>
    <submittedName>
        <fullName evidence="2">Uncharacterized protein</fullName>
    </submittedName>
</protein>
<evidence type="ECO:0000313" key="3">
    <source>
        <dbReference type="Proteomes" id="UP000243686"/>
    </source>
</evidence>
<proteinExistence type="predicted"/>
<accession>A0A1S8WX07</accession>
<dbReference type="Proteomes" id="UP000243686">
    <property type="component" value="Unassembled WGS sequence"/>
</dbReference>
<name>A0A1S8WX07_OPIVI</name>
<dbReference type="EMBL" id="KV893673">
    <property type="protein sequence ID" value="OON18996.1"/>
    <property type="molecule type" value="Genomic_DNA"/>
</dbReference>
<evidence type="ECO:0000313" key="2">
    <source>
        <dbReference type="EMBL" id="OON18996.1"/>
    </source>
</evidence>
<reference evidence="2 3" key="1">
    <citation type="submission" date="2015-03" db="EMBL/GenBank/DDBJ databases">
        <title>Draft genome of the nematode, Opisthorchis viverrini.</title>
        <authorList>
            <person name="Mitreva M."/>
        </authorList>
    </citation>
    <scope>NUCLEOTIDE SEQUENCE [LARGE SCALE GENOMIC DNA]</scope>
    <source>
        <strain evidence="2">Khon Kaen</strain>
    </source>
</reference>